<name>A0A835SJ65_CHLIN</name>
<organism evidence="1 2">
    <name type="scientific">Chlamydomonas incerta</name>
    <dbReference type="NCBI Taxonomy" id="51695"/>
    <lineage>
        <taxon>Eukaryota</taxon>
        <taxon>Viridiplantae</taxon>
        <taxon>Chlorophyta</taxon>
        <taxon>core chlorophytes</taxon>
        <taxon>Chlorophyceae</taxon>
        <taxon>CS clade</taxon>
        <taxon>Chlamydomonadales</taxon>
        <taxon>Chlamydomonadaceae</taxon>
        <taxon>Chlamydomonas</taxon>
    </lineage>
</organism>
<sequence>MTRLDLDQQRAASGGVQILFRFKPRPGCASLGDICGRDYTGTAACRYAFSGQYDYCPLRTLAYSTDT</sequence>
<evidence type="ECO:0000313" key="1">
    <source>
        <dbReference type="EMBL" id="KAG2426541.1"/>
    </source>
</evidence>
<keyword evidence="2" id="KW-1185">Reference proteome</keyword>
<proteinExistence type="predicted"/>
<comment type="caution">
    <text evidence="1">The sequence shown here is derived from an EMBL/GenBank/DDBJ whole genome shotgun (WGS) entry which is preliminary data.</text>
</comment>
<protein>
    <submittedName>
        <fullName evidence="1">Uncharacterized protein</fullName>
    </submittedName>
</protein>
<gene>
    <name evidence="1" type="ORF">HXX76_011766</name>
</gene>
<dbReference type="EMBL" id="JAEHOC010000047">
    <property type="protein sequence ID" value="KAG2426541.1"/>
    <property type="molecule type" value="Genomic_DNA"/>
</dbReference>
<accession>A0A835SJ65</accession>
<reference evidence="1" key="1">
    <citation type="journal article" date="2020" name="bioRxiv">
        <title>Comparative genomics of Chlamydomonas.</title>
        <authorList>
            <person name="Craig R.J."/>
            <person name="Hasan A.R."/>
            <person name="Ness R.W."/>
            <person name="Keightley P.D."/>
        </authorList>
    </citation>
    <scope>NUCLEOTIDE SEQUENCE</scope>
    <source>
        <strain evidence="1">SAG 7.73</strain>
    </source>
</reference>
<dbReference type="Proteomes" id="UP000650467">
    <property type="component" value="Unassembled WGS sequence"/>
</dbReference>
<dbReference type="AlphaFoldDB" id="A0A835SJ65"/>
<evidence type="ECO:0000313" key="2">
    <source>
        <dbReference type="Proteomes" id="UP000650467"/>
    </source>
</evidence>